<dbReference type="STRING" id="40149.A0A0E0CN64"/>
<feature type="domain" description="ACT" evidence="7">
    <location>
        <begin position="80"/>
        <end position="152"/>
    </location>
</feature>
<dbReference type="Proteomes" id="UP000008021">
    <property type="component" value="Chromosome 2"/>
</dbReference>
<evidence type="ECO:0000313" key="9">
    <source>
        <dbReference type="Proteomes" id="UP000008021"/>
    </source>
</evidence>
<dbReference type="InterPro" id="IPR004789">
    <property type="entry name" value="Acetalactate_synth_ssu"/>
</dbReference>
<dbReference type="GO" id="GO:0005829">
    <property type="term" value="C:cytosol"/>
    <property type="evidence" value="ECO:0007669"/>
    <property type="project" value="TreeGrafter"/>
</dbReference>
<dbReference type="GO" id="GO:0003984">
    <property type="term" value="F:acetolactate synthase activity"/>
    <property type="evidence" value="ECO:0007669"/>
    <property type="project" value="TreeGrafter"/>
</dbReference>
<evidence type="ECO:0000256" key="5">
    <source>
        <dbReference type="ARBA" id="ARBA00023304"/>
    </source>
</evidence>
<name>A0A0E0CN64_9ORYZ</name>
<protein>
    <recommendedName>
        <fullName evidence="7">ACT domain-containing protein</fullName>
    </recommendedName>
</protein>
<dbReference type="InterPro" id="IPR019455">
    <property type="entry name" value="Acetolactate_synth_ssu_C"/>
</dbReference>
<feature type="region of interest" description="Disordered" evidence="6">
    <location>
        <begin position="536"/>
        <end position="589"/>
    </location>
</feature>
<dbReference type="NCBIfam" id="TIGR00119">
    <property type="entry name" value="acolac_sm"/>
    <property type="match status" value="2"/>
</dbReference>
<dbReference type="Gene3D" id="3.30.70.1150">
    <property type="entry name" value="ACT-like. Chain A, domain 2"/>
    <property type="match status" value="2"/>
</dbReference>
<evidence type="ECO:0000256" key="6">
    <source>
        <dbReference type="SAM" id="MobiDB-lite"/>
    </source>
</evidence>
<dbReference type="InterPro" id="IPR045865">
    <property type="entry name" value="ACT-like_dom_sf"/>
</dbReference>
<dbReference type="InterPro" id="IPR027271">
    <property type="entry name" value="Acetolactate_synth/TF_NikR_C"/>
</dbReference>
<dbReference type="SUPFAM" id="SSF55021">
    <property type="entry name" value="ACT-like"/>
    <property type="match status" value="4"/>
</dbReference>
<dbReference type="InterPro" id="IPR002912">
    <property type="entry name" value="ACT_dom"/>
</dbReference>
<evidence type="ECO:0000256" key="3">
    <source>
        <dbReference type="ARBA" id="ARBA00006341"/>
    </source>
</evidence>
<feature type="compositionally biased region" description="Basic and acidic residues" evidence="6">
    <location>
        <begin position="489"/>
        <end position="500"/>
    </location>
</feature>
<dbReference type="Pfam" id="PF22629">
    <property type="entry name" value="ACT_AHAS_ss"/>
    <property type="match status" value="2"/>
</dbReference>
<dbReference type="Gene3D" id="3.30.70.260">
    <property type="match status" value="2"/>
</dbReference>
<dbReference type="InterPro" id="IPR039557">
    <property type="entry name" value="AHAS_ACT"/>
</dbReference>
<dbReference type="Gramene" id="OMERI02G23080.1">
    <property type="protein sequence ID" value="OMERI02G23080.1"/>
    <property type="gene ID" value="OMERI02G23080"/>
</dbReference>
<dbReference type="CDD" id="cd04878">
    <property type="entry name" value="ACT_AHAS"/>
    <property type="match status" value="2"/>
</dbReference>
<dbReference type="NCBIfam" id="NF008864">
    <property type="entry name" value="PRK11895.1"/>
    <property type="match status" value="1"/>
</dbReference>
<evidence type="ECO:0000256" key="4">
    <source>
        <dbReference type="ARBA" id="ARBA00022605"/>
    </source>
</evidence>
<dbReference type="InterPro" id="IPR054480">
    <property type="entry name" value="AHAS_small-like_ACT"/>
</dbReference>
<dbReference type="PANTHER" id="PTHR30239">
    <property type="entry name" value="ACETOLACTATE SYNTHASE SMALL SUBUNIT"/>
    <property type="match status" value="1"/>
</dbReference>
<keyword evidence="4" id="KW-0028">Amino-acid biosynthesis</keyword>
<dbReference type="GO" id="GO:1990610">
    <property type="term" value="F:acetolactate synthase regulator activity"/>
    <property type="evidence" value="ECO:0007669"/>
    <property type="project" value="InterPro"/>
</dbReference>
<comment type="pathway">
    <text evidence="1">Amino-acid biosynthesis; L-isoleucine biosynthesis; L-isoleucine from 2-oxobutanoate: step 1/4.</text>
</comment>
<feature type="compositionally biased region" description="Basic and acidic residues" evidence="6">
    <location>
        <begin position="536"/>
        <end position="563"/>
    </location>
</feature>
<comment type="similarity">
    <text evidence="3">Belongs to the acetolactate synthase small subunit family.</text>
</comment>
<dbReference type="Pfam" id="PF10369">
    <property type="entry name" value="ALS_ss_C"/>
    <property type="match status" value="2"/>
</dbReference>
<evidence type="ECO:0000313" key="8">
    <source>
        <dbReference type="EnsemblPlants" id="OMERI02G23080.1"/>
    </source>
</evidence>
<feature type="region of interest" description="Disordered" evidence="6">
    <location>
        <begin position="1"/>
        <end position="21"/>
    </location>
</feature>
<dbReference type="HOGENOM" id="CLU_032954_1_0_1"/>
<feature type="region of interest" description="Disordered" evidence="6">
    <location>
        <begin position="475"/>
        <end position="504"/>
    </location>
</feature>
<dbReference type="PANTHER" id="PTHR30239:SF17">
    <property type="entry name" value="ACT DOMAIN-CONTAINING PROTEIN"/>
    <property type="match status" value="1"/>
</dbReference>
<reference evidence="8" key="2">
    <citation type="submission" date="2018-05" db="EMBL/GenBank/DDBJ databases">
        <title>OmerRS3 (Oryza meridionalis Reference Sequence Version 3).</title>
        <authorList>
            <person name="Zhang J."/>
            <person name="Kudrna D."/>
            <person name="Lee S."/>
            <person name="Talag J."/>
            <person name="Welchert J."/>
            <person name="Wing R.A."/>
        </authorList>
    </citation>
    <scope>NUCLEOTIDE SEQUENCE [LARGE SCALE GENOMIC DNA]</scope>
    <source>
        <strain evidence="8">cv. OR44</strain>
    </source>
</reference>
<dbReference type="FunFam" id="3.30.70.260:FF:000001">
    <property type="entry name" value="Acetolactate synthase, small subunit"/>
    <property type="match status" value="2"/>
</dbReference>
<dbReference type="GO" id="GO:0009097">
    <property type="term" value="P:isoleucine biosynthetic process"/>
    <property type="evidence" value="ECO:0007669"/>
    <property type="project" value="UniProtKB-UniPathway"/>
</dbReference>
<sequence length="589" mass="64068">MSVASPHHLRPSPPAPACRAGGVPARAAAEAALRPWCPRVRRAVAAASSGGGGGEAVTAVSAAAVGAPASAARDTVRRHTISVFVGDESGMINRIAGVFARRGYNIESLAVGLNKDKAMFTIVVSGTDRVLNQVIEQLNKLVNVLNLEIPRAETFSPNLVNTLALFIENLLRVEDLSKEPQVERELMLIKINVEPDQRPEVMVLVDIFRAKVVDISENTLTIEIALRREKIGATARFWGFSAASYPDLIEALPKNSLLTSVNKTVNGSFDQPSNAGGDVYPVEPYEGSSMNQVLDAHWGVLDDEDSSGLRSHTLSILVNDCPGVLNIVTGVFARRGYNIQSLAVGPAEKSGLSRITTVAPGTDESIEKLVQQLYKLVDVHEVQDITHLPFAERELMLIKVSVNTAARRDILDIAEIFRAKSVDVSDHTVTLQLTGDLDKMVALQRLLEPYGICEMYTTFLANVCTVHDHRSPEQGEWRWSNKAVGPVAHSDEKGEGKENPDSACSGKGVRVWRWLLEVWSSRVGIDRLIGEGGEELRTGRRGRRTDDAGEAEDRCAAAERGEEPEVEGVPARGPRRRPQGHLPHLQGDE</sequence>
<dbReference type="UniPathway" id="UPA00049">
    <property type="reaction ID" value="UER00059"/>
</dbReference>
<comment type="pathway">
    <text evidence="2">Amino-acid biosynthesis; L-valine biosynthesis; L-valine from pyruvate: step 1/4.</text>
</comment>
<dbReference type="GO" id="GO:0009099">
    <property type="term" value="P:L-valine biosynthetic process"/>
    <property type="evidence" value="ECO:0007669"/>
    <property type="project" value="UniProtKB-UniPathway"/>
</dbReference>
<accession>A0A0E0CN64</accession>
<keyword evidence="5" id="KW-0100">Branched-chain amino acid biosynthesis</keyword>
<feature type="domain" description="ACT" evidence="7">
    <location>
        <begin position="313"/>
        <end position="387"/>
    </location>
</feature>
<evidence type="ECO:0000259" key="7">
    <source>
        <dbReference type="PROSITE" id="PS51671"/>
    </source>
</evidence>
<dbReference type="AlphaFoldDB" id="A0A0E0CN64"/>
<reference evidence="8" key="1">
    <citation type="submission" date="2015-04" db="UniProtKB">
        <authorList>
            <consortium name="EnsemblPlants"/>
        </authorList>
    </citation>
    <scope>IDENTIFICATION</scope>
</reference>
<evidence type="ECO:0000256" key="2">
    <source>
        <dbReference type="ARBA" id="ARBA00005025"/>
    </source>
</evidence>
<dbReference type="UniPathway" id="UPA00047">
    <property type="reaction ID" value="UER00055"/>
</dbReference>
<proteinExistence type="inferred from homology"/>
<dbReference type="EnsemblPlants" id="OMERI02G23080.1">
    <property type="protein sequence ID" value="OMERI02G23080.1"/>
    <property type="gene ID" value="OMERI02G23080"/>
</dbReference>
<evidence type="ECO:0000256" key="1">
    <source>
        <dbReference type="ARBA" id="ARBA00004974"/>
    </source>
</evidence>
<dbReference type="PROSITE" id="PS51671">
    <property type="entry name" value="ACT"/>
    <property type="match status" value="2"/>
</dbReference>
<keyword evidence="9" id="KW-1185">Reference proteome</keyword>
<organism evidence="8">
    <name type="scientific">Oryza meridionalis</name>
    <dbReference type="NCBI Taxonomy" id="40149"/>
    <lineage>
        <taxon>Eukaryota</taxon>
        <taxon>Viridiplantae</taxon>
        <taxon>Streptophyta</taxon>
        <taxon>Embryophyta</taxon>
        <taxon>Tracheophyta</taxon>
        <taxon>Spermatophyta</taxon>
        <taxon>Magnoliopsida</taxon>
        <taxon>Liliopsida</taxon>
        <taxon>Poales</taxon>
        <taxon>Poaceae</taxon>
        <taxon>BOP clade</taxon>
        <taxon>Oryzoideae</taxon>
        <taxon>Oryzeae</taxon>
        <taxon>Oryzinae</taxon>
        <taxon>Oryza</taxon>
    </lineage>
</organism>